<dbReference type="EMBL" id="CAJJDP010000179">
    <property type="protein sequence ID" value="CAD8214378.1"/>
    <property type="molecule type" value="Genomic_DNA"/>
</dbReference>
<name>A0A8S1YLI1_PAROT</name>
<comment type="caution">
    <text evidence="1">The sequence shown here is derived from an EMBL/GenBank/DDBJ whole genome shotgun (WGS) entry which is preliminary data.</text>
</comment>
<evidence type="ECO:0000313" key="1">
    <source>
        <dbReference type="EMBL" id="CAD8214378.1"/>
    </source>
</evidence>
<keyword evidence="2" id="KW-1185">Reference proteome</keyword>
<dbReference type="OrthoDB" id="323578at2759"/>
<evidence type="ECO:0000313" key="2">
    <source>
        <dbReference type="Proteomes" id="UP000683925"/>
    </source>
</evidence>
<gene>
    <name evidence="1" type="ORF">POCTA_138.1.T1750024</name>
</gene>
<sequence length="153" mass="18225">MCCIIEGDEEDFSNLQKINTQIVEKSFQIPYQEEPILTRLVTSLNQNKIHKRLMCSLFVRFEYYITCTEFDLVLYEEQTNYSELIRIDTKILANEFCDELFRNEDESLSLFCLEQSTLKQYSLFFQKNVNSILEHDVSRPNQRLMQKIIQIVG</sequence>
<dbReference type="AlphaFoldDB" id="A0A8S1YLI1"/>
<reference evidence="1" key="1">
    <citation type="submission" date="2021-01" db="EMBL/GenBank/DDBJ databases">
        <authorList>
            <consortium name="Genoscope - CEA"/>
            <person name="William W."/>
        </authorList>
    </citation>
    <scope>NUCLEOTIDE SEQUENCE</scope>
</reference>
<proteinExistence type="predicted"/>
<protein>
    <submittedName>
        <fullName evidence="1">Uncharacterized protein</fullName>
    </submittedName>
</protein>
<accession>A0A8S1YLI1</accession>
<dbReference type="Proteomes" id="UP000683925">
    <property type="component" value="Unassembled WGS sequence"/>
</dbReference>
<organism evidence="1 2">
    <name type="scientific">Paramecium octaurelia</name>
    <dbReference type="NCBI Taxonomy" id="43137"/>
    <lineage>
        <taxon>Eukaryota</taxon>
        <taxon>Sar</taxon>
        <taxon>Alveolata</taxon>
        <taxon>Ciliophora</taxon>
        <taxon>Intramacronucleata</taxon>
        <taxon>Oligohymenophorea</taxon>
        <taxon>Peniculida</taxon>
        <taxon>Parameciidae</taxon>
        <taxon>Paramecium</taxon>
    </lineage>
</organism>